<feature type="transmembrane region" description="Helical" evidence="2">
    <location>
        <begin position="144"/>
        <end position="164"/>
    </location>
</feature>
<keyword evidence="2" id="KW-0472">Membrane</keyword>
<organism evidence="3 4">
    <name type="scientific">Cohaesibacter gelatinilyticus</name>
    <dbReference type="NCBI Taxonomy" id="372072"/>
    <lineage>
        <taxon>Bacteria</taxon>
        <taxon>Pseudomonadati</taxon>
        <taxon>Pseudomonadota</taxon>
        <taxon>Alphaproteobacteria</taxon>
        <taxon>Hyphomicrobiales</taxon>
        <taxon>Cohaesibacteraceae</taxon>
    </lineage>
</organism>
<evidence type="ECO:0000256" key="1">
    <source>
        <dbReference type="SAM" id="MobiDB-lite"/>
    </source>
</evidence>
<accession>A0A285NI17</accession>
<reference evidence="3 4" key="1">
    <citation type="submission" date="2017-09" db="EMBL/GenBank/DDBJ databases">
        <authorList>
            <person name="Ehlers B."/>
            <person name="Leendertz F.H."/>
        </authorList>
    </citation>
    <scope>NUCLEOTIDE SEQUENCE [LARGE SCALE GENOMIC DNA]</scope>
    <source>
        <strain evidence="3 4">DSM 18289</strain>
    </source>
</reference>
<dbReference type="AlphaFoldDB" id="A0A285NI17"/>
<evidence type="ECO:0000313" key="3">
    <source>
        <dbReference type="EMBL" id="SNZ07301.1"/>
    </source>
</evidence>
<dbReference type="RefSeq" id="WP_141401178.1">
    <property type="nucleotide sequence ID" value="NZ_OBEL01000001.1"/>
</dbReference>
<dbReference type="EMBL" id="OBEL01000001">
    <property type="protein sequence ID" value="SNZ07301.1"/>
    <property type="molecule type" value="Genomic_DNA"/>
</dbReference>
<keyword evidence="4" id="KW-1185">Reference proteome</keyword>
<dbReference type="Proteomes" id="UP000219439">
    <property type="component" value="Unassembled WGS sequence"/>
</dbReference>
<feature type="compositionally biased region" description="Basic and acidic residues" evidence="1">
    <location>
        <begin position="1"/>
        <end position="18"/>
    </location>
</feature>
<evidence type="ECO:0000256" key="2">
    <source>
        <dbReference type="SAM" id="Phobius"/>
    </source>
</evidence>
<proteinExistence type="predicted"/>
<name>A0A285NI17_9HYPH</name>
<keyword evidence="2" id="KW-1133">Transmembrane helix</keyword>
<gene>
    <name evidence="3" type="ORF">SAMN06265368_0819</name>
</gene>
<evidence type="ECO:0000313" key="4">
    <source>
        <dbReference type="Proteomes" id="UP000219439"/>
    </source>
</evidence>
<feature type="region of interest" description="Disordered" evidence="1">
    <location>
        <begin position="1"/>
        <end position="35"/>
    </location>
</feature>
<keyword evidence="2" id="KW-0812">Transmembrane</keyword>
<protein>
    <submittedName>
        <fullName evidence="3">Uncharacterized protein</fullName>
    </submittedName>
</protein>
<sequence>MVQWDKSEVEQKNNDRSTSKATLMMPDQNNNQSTRLNGSVAMNRQRQQLVQAQAPAPAVRRGPYVPPPPKEQFRVTADMQQADVALENGNIQQPRQVAIGKPLEKAVIQTSSASMLSKMSILKPYCAKVMKDLSLLKREDLHKMAIGLVAYLFLIGGAVSGAVVGGDRFFKFLSSHMYDMSSDMNADQIQRGMKTASLKR</sequence>